<proteinExistence type="predicted"/>
<evidence type="ECO:0000313" key="2">
    <source>
        <dbReference type="Proteomes" id="UP000789396"/>
    </source>
</evidence>
<reference evidence="1" key="1">
    <citation type="submission" date="2021-06" db="EMBL/GenBank/DDBJ databases">
        <authorList>
            <person name="Kallberg Y."/>
            <person name="Tangrot J."/>
            <person name="Rosling A."/>
        </authorList>
    </citation>
    <scope>NUCLEOTIDE SEQUENCE</scope>
    <source>
        <strain evidence="1">IN212</strain>
    </source>
</reference>
<accession>A0A9N9JBA4</accession>
<dbReference type="Proteomes" id="UP000789396">
    <property type="component" value="Unassembled WGS sequence"/>
</dbReference>
<organism evidence="1 2">
    <name type="scientific">Racocetra fulgida</name>
    <dbReference type="NCBI Taxonomy" id="60492"/>
    <lineage>
        <taxon>Eukaryota</taxon>
        <taxon>Fungi</taxon>
        <taxon>Fungi incertae sedis</taxon>
        <taxon>Mucoromycota</taxon>
        <taxon>Glomeromycotina</taxon>
        <taxon>Glomeromycetes</taxon>
        <taxon>Diversisporales</taxon>
        <taxon>Gigasporaceae</taxon>
        <taxon>Racocetra</taxon>
    </lineage>
</organism>
<dbReference type="AlphaFoldDB" id="A0A9N9JBA4"/>
<name>A0A9N9JBA4_9GLOM</name>
<comment type="caution">
    <text evidence="1">The sequence shown here is derived from an EMBL/GenBank/DDBJ whole genome shotgun (WGS) entry which is preliminary data.</text>
</comment>
<gene>
    <name evidence="1" type="ORF">RFULGI_LOCUS15061</name>
</gene>
<dbReference type="EMBL" id="CAJVPZ010046501">
    <property type="protein sequence ID" value="CAG8771052.1"/>
    <property type="molecule type" value="Genomic_DNA"/>
</dbReference>
<dbReference type="OrthoDB" id="5584001at2759"/>
<feature type="non-terminal residue" evidence="1">
    <location>
        <position position="441"/>
    </location>
</feature>
<feature type="non-terminal residue" evidence="1">
    <location>
        <position position="1"/>
    </location>
</feature>
<sequence>NRVYEVMEKHLNYTADNSNFPTSVTTIHVLVYTFVRALVTISVGSETTEDVAKLKKKLNGFLERLAAGTMVSIDDEMSIPNSKVQIHKYDTLARCIFLEGLIKCILVKDVQLRKYVLENLLEKYWTVPDTTMNDLHEHVIKIFAQATFEILRDPKSSLIDSENPYVSLPHIILRIMNQTLPAKNLRRISPHVVRSLVNVVISIFTLPWPSEANTRISLFTSPASSIGRRTPSPSRSINNNRQNDNEIDISLEMDQNSENISRDKKFTADGMLAPEMSKQPENHILTSAKVYVEALWNEGWKNEIIELVKEFSDDLGRIIAIFDQLVFGINDTIGNEIVVATISDLFAVSSLSLLLHSDKKVAEYLHLIFILRNYMSGIELFMQDAELISVVILSDVGRDSSMTASAISSTSKIPWSSVTLGQCVIIMEFILTIRQLRLQPE</sequence>
<evidence type="ECO:0000313" key="1">
    <source>
        <dbReference type="EMBL" id="CAG8771052.1"/>
    </source>
</evidence>
<protein>
    <submittedName>
        <fullName evidence="1">18555_t:CDS:1</fullName>
    </submittedName>
</protein>
<keyword evidence="2" id="KW-1185">Reference proteome</keyword>